<dbReference type="EMBL" id="CAUYUE010000004">
    <property type="protein sequence ID" value="CAK0769336.1"/>
    <property type="molecule type" value="Genomic_DNA"/>
</dbReference>
<keyword evidence="4" id="KW-1185">Reference proteome</keyword>
<name>A0AAV1HZA0_9CHLO</name>
<proteinExistence type="predicted"/>
<evidence type="ECO:0000313" key="3">
    <source>
        <dbReference type="EMBL" id="CAK0769336.1"/>
    </source>
</evidence>
<dbReference type="Pfam" id="PF07282">
    <property type="entry name" value="Cas12f1-like_TNB"/>
    <property type="match status" value="1"/>
</dbReference>
<dbReference type="GO" id="GO:0003677">
    <property type="term" value="F:DNA binding"/>
    <property type="evidence" value="ECO:0007669"/>
    <property type="project" value="UniProtKB-KW"/>
</dbReference>
<sequence>MKRPKKPPKDPQLRLQEQYLVYAKNKLFKEREVQEKAVRKDVQERALTNANSTFTVVKTTWKALGRRAVRLLDLEAALLEVNKTIAEAYLLANVHVARLCTASISLGKLDQTFFHRCLSAVSVSEKRKPETRDFQLLVSARLYRSWRPEGYVPPVSTHLACGFHQQASQQMATNMRNSTAANFSRRFKRYLKLRYSLDGKQAYEALQSIRAVEYEGEDPLVKQYRDLLPPKPQKGRLEDNPELVMPLQHLFLRTFEAAQAEKSADRPPRVFSLVPTKQGFECSHIKICANGLYSLLKRNGIKHLPKDADTFRPGADAYWRRFFHISKFETANRRFAGEILTDGKGVSIVLRRPKAEASAPGVPIDPNAFGEVWGLDPGRREMFVASNDAQKVQRVTTRQFYHDAKYRESNAKIRGWQDRDPHILEAIRNMPSKKHSHLEGLQAYVSYLLPMLDFLLRWHMCKAFRDLRFKRYVFAKKVLMTICQDLTREAGQNTLVGFGDWSNQDSAGIIKKSPAGPVKRLENELRRHCRVVSVDEHLTSKLHSCCHHRMRQMYQRRMCKDGVMRNVKVHSVLHCDNNGCHGMTVNRDVNASRNILHILRATAGGGPRPEAFHRSRTKYSEAPAAGGLPLDGQSTLALLPAPCVSDGPSD</sequence>
<dbReference type="Proteomes" id="UP001314263">
    <property type="component" value="Unassembled WGS sequence"/>
</dbReference>
<organism evidence="3 4">
    <name type="scientific">Coccomyxa viridis</name>
    <dbReference type="NCBI Taxonomy" id="1274662"/>
    <lineage>
        <taxon>Eukaryota</taxon>
        <taxon>Viridiplantae</taxon>
        <taxon>Chlorophyta</taxon>
        <taxon>core chlorophytes</taxon>
        <taxon>Trebouxiophyceae</taxon>
        <taxon>Trebouxiophyceae incertae sedis</taxon>
        <taxon>Coccomyxaceae</taxon>
        <taxon>Coccomyxa</taxon>
    </lineage>
</organism>
<feature type="domain" description="Cas12f1-like TNB" evidence="2">
    <location>
        <begin position="526"/>
        <end position="595"/>
    </location>
</feature>
<keyword evidence="1" id="KW-0238">DNA-binding</keyword>
<gene>
    <name evidence="3" type="ORF">CVIRNUC_003656</name>
</gene>
<accession>A0AAV1HZA0</accession>
<reference evidence="3 4" key="1">
    <citation type="submission" date="2023-10" db="EMBL/GenBank/DDBJ databases">
        <authorList>
            <person name="Maclean D."/>
            <person name="Macfadyen A."/>
        </authorList>
    </citation>
    <scope>NUCLEOTIDE SEQUENCE [LARGE SCALE GENOMIC DNA]</scope>
</reference>
<comment type="caution">
    <text evidence="3">The sequence shown here is derived from an EMBL/GenBank/DDBJ whole genome shotgun (WGS) entry which is preliminary data.</text>
</comment>
<dbReference type="InterPro" id="IPR010095">
    <property type="entry name" value="Cas12f1-like_TNB"/>
</dbReference>
<evidence type="ECO:0000256" key="1">
    <source>
        <dbReference type="ARBA" id="ARBA00023125"/>
    </source>
</evidence>
<evidence type="ECO:0000313" key="4">
    <source>
        <dbReference type="Proteomes" id="UP001314263"/>
    </source>
</evidence>
<protein>
    <recommendedName>
        <fullName evidence="2">Cas12f1-like TNB domain-containing protein</fullName>
    </recommendedName>
</protein>
<dbReference type="AlphaFoldDB" id="A0AAV1HZA0"/>
<evidence type="ECO:0000259" key="2">
    <source>
        <dbReference type="Pfam" id="PF07282"/>
    </source>
</evidence>